<evidence type="ECO:0000256" key="3">
    <source>
        <dbReference type="ARBA" id="ARBA00015522"/>
    </source>
</evidence>
<evidence type="ECO:0000313" key="13">
    <source>
        <dbReference type="Proteomes" id="UP000325113"/>
    </source>
</evidence>
<keyword evidence="4" id="KW-0539">Nucleus</keyword>
<accession>A0A5A8EGQ2</accession>
<gene>
    <name evidence="9" type="ORF">FNF27_01376</name>
    <name evidence="8" type="ORF">FNF28_00215</name>
    <name evidence="6" type="ORF">FNF29_05827</name>
    <name evidence="7" type="ORF">FNF31_02523</name>
</gene>
<comment type="subcellular location">
    <subcellularLocation>
        <location evidence="1">Nucleus</location>
        <location evidence="1">Nucleolus</location>
    </subcellularLocation>
</comment>
<evidence type="ECO:0000313" key="7">
    <source>
        <dbReference type="EMBL" id="KAA0163974.1"/>
    </source>
</evidence>
<dbReference type="Proteomes" id="UP000324907">
    <property type="component" value="Unassembled WGS sequence"/>
</dbReference>
<comment type="similarity">
    <text evidence="2">Belongs to the NOP16 family.</text>
</comment>
<evidence type="ECO:0000313" key="6">
    <source>
        <dbReference type="EMBL" id="KAA0149615.1"/>
    </source>
</evidence>
<dbReference type="AlphaFoldDB" id="A0A5A8EGQ2"/>
<dbReference type="OrthoDB" id="285729at2759"/>
<comment type="caution">
    <text evidence="9">The sequence shown here is derived from an EMBL/GenBank/DDBJ whole genome shotgun (WGS) entry which is preliminary data.</text>
</comment>
<dbReference type="Proteomes" id="UP000325113">
    <property type="component" value="Unassembled WGS sequence"/>
</dbReference>
<evidence type="ECO:0000256" key="2">
    <source>
        <dbReference type="ARBA" id="ARBA00008479"/>
    </source>
</evidence>
<dbReference type="OMA" id="KIRFNAK"/>
<evidence type="ECO:0000313" key="12">
    <source>
        <dbReference type="Proteomes" id="UP000324907"/>
    </source>
</evidence>
<reference evidence="10 11" key="1">
    <citation type="submission" date="2019-07" db="EMBL/GenBank/DDBJ databases">
        <title>Genomes of Cafeteria roenbergensis.</title>
        <authorList>
            <person name="Fischer M.G."/>
            <person name="Hackl T."/>
            <person name="Roman M."/>
        </authorList>
    </citation>
    <scope>NUCLEOTIDE SEQUENCE [LARGE SCALE GENOMIC DNA]</scope>
    <source>
        <strain evidence="6 11">BVI</strain>
        <strain evidence="7 13">Cflag</strain>
        <strain evidence="9 10">E4-10P</strain>
        <strain evidence="8 12">RCC970-E3</strain>
    </source>
</reference>
<sequence length="184" mass="20584">MPRSISRPKRNNRKVVSRKPKVTRNRHRVTAFVRKNWDDRLTATQNLERLGLKADLNSAKELAATTADAAAEASLETRPGDTVPPRVNAARPRFYVHELEAAYIDSLEKAHGSNYIAMQRDIKTNSLQWTAARCEGKIERLRKFRAGERARKLAEAEAADAKAAAGEDSPAGDDSDEEDEEDEE</sequence>
<dbReference type="GO" id="GO:0042273">
    <property type="term" value="P:ribosomal large subunit biogenesis"/>
    <property type="evidence" value="ECO:0007669"/>
    <property type="project" value="TreeGrafter"/>
</dbReference>
<dbReference type="Proteomes" id="UP000322899">
    <property type="component" value="Unassembled WGS sequence"/>
</dbReference>
<keyword evidence="11" id="KW-1185">Reference proteome</keyword>
<dbReference type="PANTHER" id="PTHR13243">
    <property type="entry name" value="HSPC111 PROTEIN-RELATED"/>
    <property type="match status" value="1"/>
</dbReference>
<dbReference type="InterPro" id="IPR019002">
    <property type="entry name" value="Ribosome_biogenesis_Nop16"/>
</dbReference>
<dbReference type="PANTHER" id="PTHR13243:SF1">
    <property type="entry name" value="NUCLEOLAR PROTEIN 16"/>
    <property type="match status" value="1"/>
</dbReference>
<dbReference type="EMBL" id="VLTL01000002">
    <property type="protein sequence ID" value="KAA0172212.1"/>
    <property type="molecule type" value="Genomic_DNA"/>
</dbReference>
<protein>
    <recommendedName>
        <fullName evidence="3">Nucleolar protein 16</fullName>
    </recommendedName>
</protein>
<feature type="compositionally biased region" description="Acidic residues" evidence="5">
    <location>
        <begin position="170"/>
        <end position="184"/>
    </location>
</feature>
<evidence type="ECO:0000313" key="11">
    <source>
        <dbReference type="Proteomes" id="UP000323011"/>
    </source>
</evidence>
<evidence type="ECO:0000256" key="5">
    <source>
        <dbReference type="SAM" id="MobiDB-lite"/>
    </source>
</evidence>
<name>A0A5A8EGQ2_CAFRO</name>
<evidence type="ECO:0000313" key="9">
    <source>
        <dbReference type="EMBL" id="KAA0177046.1"/>
    </source>
</evidence>
<dbReference type="EMBL" id="VLTM01000019">
    <property type="protein sequence ID" value="KAA0163974.1"/>
    <property type="molecule type" value="Genomic_DNA"/>
</dbReference>
<feature type="region of interest" description="Disordered" evidence="5">
    <location>
        <begin position="1"/>
        <end position="24"/>
    </location>
</feature>
<evidence type="ECO:0000256" key="1">
    <source>
        <dbReference type="ARBA" id="ARBA00004604"/>
    </source>
</evidence>
<proteinExistence type="inferred from homology"/>
<dbReference type="EMBL" id="VLTN01000041">
    <property type="protein sequence ID" value="KAA0149615.1"/>
    <property type="molecule type" value="Genomic_DNA"/>
</dbReference>
<evidence type="ECO:0000256" key="4">
    <source>
        <dbReference type="ARBA" id="ARBA00023242"/>
    </source>
</evidence>
<evidence type="ECO:0000313" key="10">
    <source>
        <dbReference type="Proteomes" id="UP000322899"/>
    </source>
</evidence>
<dbReference type="Pfam" id="PF09420">
    <property type="entry name" value="Nop16"/>
    <property type="match status" value="2"/>
</dbReference>
<dbReference type="Proteomes" id="UP000323011">
    <property type="component" value="Unassembled WGS sequence"/>
</dbReference>
<organism evidence="9 10">
    <name type="scientific">Cafeteria roenbergensis</name>
    <name type="common">Marine flagellate</name>
    <dbReference type="NCBI Taxonomy" id="33653"/>
    <lineage>
        <taxon>Eukaryota</taxon>
        <taxon>Sar</taxon>
        <taxon>Stramenopiles</taxon>
        <taxon>Bigyra</taxon>
        <taxon>Opalozoa</taxon>
        <taxon>Bicosoecida</taxon>
        <taxon>Cafeteriaceae</taxon>
        <taxon>Cafeteria</taxon>
    </lineage>
</organism>
<evidence type="ECO:0000313" key="8">
    <source>
        <dbReference type="EMBL" id="KAA0172212.1"/>
    </source>
</evidence>
<dbReference type="EMBL" id="VLTO01000005">
    <property type="protein sequence ID" value="KAA0177046.1"/>
    <property type="molecule type" value="Genomic_DNA"/>
</dbReference>
<dbReference type="GO" id="GO:0005730">
    <property type="term" value="C:nucleolus"/>
    <property type="evidence" value="ECO:0007669"/>
    <property type="project" value="UniProtKB-SubCell"/>
</dbReference>
<feature type="region of interest" description="Disordered" evidence="5">
    <location>
        <begin position="152"/>
        <end position="184"/>
    </location>
</feature>